<name>A0A0M3K0V5_ANISI</name>
<dbReference type="WBParaSite" id="ASIM_0001447401-mRNA-1">
    <property type="protein sequence ID" value="ASIM_0001447401-mRNA-1"/>
    <property type="gene ID" value="ASIM_0001447401"/>
</dbReference>
<evidence type="ECO:0000256" key="1">
    <source>
        <dbReference type="SAM" id="MobiDB-lite"/>
    </source>
</evidence>
<evidence type="ECO:0000313" key="2">
    <source>
        <dbReference type="EMBL" id="VDK50839.1"/>
    </source>
</evidence>
<reference evidence="4" key="1">
    <citation type="submission" date="2017-02" db="UniProtKB">
        <authorList>
            <consortium name="WormBaseParasite"/>
        </authorList>
    </citation>
    <scope>IDENTIFICATION</scope>
</reference>
<dbReference type="Proteomes" id="UP000267096">
    <property type="component" value="Unassembled WGS sequence"/>
</dbReference>
<proteinExistence type="predicted"/>
<protein>
    <submittedName>
        <fullName evidence="4">Suppressor of cytokine signaling at 16d</fullName>
    </submittedName>
</protein>
<evidence type="ECO:0000313" key="3">
    <source>
        <dbReference type="Proteomes" id="UP000267096"/>
    </source>
</evidence>
<sequence>MMHKSSAPTSPPLMNCLADGPVGVSNDDGSHYLLISNGSIDSVETAYPFNHASYTLRTLSDAQDRPYEPCNNSVENGNHSPMDTLSPLPETCLVASSSMSEVSPSTGLICLPHTAAGGYVLYEEETMGEDLAVVESGEGVMLASHCHSSTAAEHQQSVQSQKHHFFAQQQHQSHNHQKRFHMASANAHCRPQKLLELDSQFSYTQQQQQQMDGEDDDMMLTDLNTTSHFYDVVESSLTVSQYDIDDDDTHSSTLNRSHELNQGLSDDRAALALFDEDNVALLTEEDSVSVDPRYSSFTTTSATNGQSTGQTDFEIEFESAIQDSPQAQYSQHQLQYHHLQQQQTQDHHLQQQITYVCTSDNVSATHQAYVCAQQTSPDAIQSQSQPLTMVNNNNNCKNVATRNRANSMTTKKKVVDVSQTKNLVKKRSLASCAIMSYQSEEMAKHRAKDDSNADDGKSTGSSAAATVRIGTTSNISNRASFNGVKEQQSVVNPRRIEDMSVDDDDDEEKLAIPSPAMLNDMMSRVQIFALPFDHLFAIVTLV</sequence>
<reference evidence="2 3" key="2">
    <citation type="submission" date="2018-11" db="EMBL/GenBank/DDBJ databases">
        <authorList>
            <consortium name="Pathogen Informatics"/>
        </authorList>
    </citation>
    <scope>NUCLEOTIDE SEQUENCE [LARGE SCALE GENOMIC DNA]</scope>
</reference>
<keyword evidence="3" id="KW-1185">Reference proteome</keyword>
<evidence type="ECO:0000313" key="4">
    <source>
        <dbReference type="WBParaSite" id="ASIM_0001447401-mRNA-1"/>
    </source>
</evidence>
<feature type="compositionally biased region" description="Basic and acidic residues" evidence="1">
    <location>
        <begin position="443"/>
        <end position="457"/>
    </location>
</feature>
<accession>A0A0M3K0V5</accession>
<organism evidence="4">
    <name type="scientific">Anisakis simplex</name>
    <name type="common">Herring worm</name>
    <dbReference type="NCBI Taxonomy" id="6269"/>
    <lineage>
        <taxon>Eukaryota</taxon>
        <taxon>Metazoa</taxon>
        <taxon>Ecdysozoa</taxon>
        <taxon>Nematoda</taxon>
        <taxon>Chromadorea</taxon>
        <taxon>Rhabditida</taxon>
        <taxon>Spirurina</taxon>
        <taxon>Ascaridomorpha</taxon>
        <taxon>Ascaridoidea</taxon>
        <taxon>Anisakidae</taxon>
        <taxon>Anisakis</taxon>
        <taxon>Anisakis simplex complex</taxon>
    </lineage>
</organism>
<dbReference type="AlphaFoldDB" id="A0A0M3K0V5"/>
<dbReference type="EMBL" id="UYRR01031534">
    <property type="protein sequence ID" value="VDK50839.1"/>
    <property type="molecule type" value="Genomic_DNA"/>
</dbReference>
<feature type="region of interest" description="Disordered" evidence="1">
    <location>
        <begin position="443"/>
        <end position="465"/>
    </location>
</feature>
<gene>
    <name evidence="2" type="ORF">ASIM_LOCUS13884</name>
</gene>